<proteinExistence type="predicted"/>
<comment type="caution">
    <text evidence="1">The sequence shown here is derived from an EMBL/GenBank/DDBJ whole genome shotgun (WGS) entry which is preliminary data.</text>
</comment>
<sequence>MKGEKALSIHFFDLHGFMFSDDDIEHQRVCFRTRPGLHHEALKVAITCLTKCVPENLTWDASCGEGSFCLLTASASSGIYALPYREEKDR</sequence>
<accession>A0ABW6CJ06</accession>
<organism evidence="1 2">
    <name type="scientific">Rahnella sp. (strain Y9602)</name>
    <dbReference type="NCBI Taxonomy" id="2703885"/>
    <lineage>
        <taxon>Bacteria</taxon>
        <taxon>Pseudomonadati</taxon>
        <taxon>Pseudomonadota</taxon>
        <taxon>Gammaproteobacteria</taxon>
        <taxon>Enterobacterales</taxon>
        <taxon>Yersiniaceae</taxon>
        <taxon>Rahnella</taxon>
    </lineage>
</organism>
<evidence type="ECO:0000313" key="1">
    <source>
        <dbReference type="EMBL" id="MFD3227211.1"/>
    </source>
</evidence>
<dbReference type="RefSeq" id="WP_213053007.1">
    <property type="nucleotide sequence ID" value="NZ_JBHUCH010000063.1"/>
</dbReference>
<dbReference type="GeneID" id="88083258"/>
<gene>
    <name evidence="1" type="ORF">ACFPK4_27170</name>
</gene>
<protein>
    <submittedName>
        <fullName evidence="1">Uncharacterized protein</fullName>
    </submittedName>
</protein>
<dbReference type="Proteomes" id="UP001598201">
    <property type="component" value="Unassembled WGS sequence"/>
</dbReference>
<keyword evidence="2" id="KW-1185">Reference proteome</keyword>
<evidence type="ECO:0000313" key="2">
    <source>
        <dbReference type="Proteomes" id="UP001598201"/>
    </source>
</evidence>
<dbReference type="EMBL" id="JBHUCJ010000167">
    <property type="protein sequence ID" value="MFD3227211.1"/>
    <property type="molecule type" value="Genomic_DNA"/>
</dbReference>
<name>A0ABW6CJ06_RAHSY</name>
<reference evidence="1 2" key="1">
    <citation type="submission" date="2024-09" db="EMBL/GenBank/DDBJ databases">
        <title>Genomes of Rahnella.</title>
        <authorList>
            <person name="Mnguni F.C."/>
            <person name="Shin G.Y."/>
            <person name="Coutinho T."/>
        </authorList>
    </citation>
    <scope>NUCLEOTIDE SEQUENCE [LARGE SCALE GENOMIC DNA]</scope>
    <source>
        <strain evidence="1 2">20WA0057</strain>
    </source>
</reference>